<name>A0A6N4DS26_9GAMM</name>
<feature type="domain" description="Pyruvate flavodoxin/ferredoxin oxidoreductase pyrimidine binding" evidence="3">
    <location>
        <begin position="253"/>
        <end position="463"/>
    </location>
</feature>
<dbReference type="GO" id="GO:0016903">
    <property type="term" value="F:oxidoreductase activity, acting on the aldehyde or oxo group of donors"/>
    <property type="evidence" value="ECO:0007669"/>
    <property type="project" value="InterPro"/>
</dbReference>
<sequence>MTQTDETAALVSGLPDRQPTRISEHIVEVVSDSGEGAQKCGQTFGTISGKMGNGAWTVEIIPAEIQPPARSPAGASGIRIRVADSYVTNMGDEADLVVAFNEQVLYSRIANGAYKKGTVVLLDDKWASDPQEEIREQYAAAVGEFRDNGLVVHELPIETECLKIVDNARKGKNMFVLGMLCHIYSRDVQMGLDEIASAFARKGDAVIRPNQELFRSGYRFAAEHVDYHYRIDPWTDDMGPTVVTNGNQAIGLGVMASGMEMVAMYPITPATSASHYLADVFQDAGGFVHQAEDEIAAAGFAIGASYAGMTACTITSGPGMALKTEMMGLAVMGEIPLVVVDVQRGGPSTGLPTKVEQGDLLSTLYGMPGDAPKVIIAPATIEECFHYVILARKLAEAFRTPVFVLTDANLATGVQPYPRPVPQEEWLAAPIDQSAWDSNVPAYDWDPQTGLSPRPIPGQRGGEYVLTGLSHTNRSKVAYDSDTNQTSCEHRSRKLAALGKTLKPPVINGDDEGDLLVVGWGSTMGAIEEAVNKLRDAGHKVSSIHLRFLSPLEPQLKEIFSRFRQVMTVEINYSDRPDAPQITPENRRYAQLATVLRASTLVDVDCWSVVYGHPMQPGMIHKELNRRLTAMHNEI</sequence>
<dbReference type="InterPro" id="IPR002869">
    <property type="entry name" value="Pyrv_flavodox_OxRed_cen"/>
</dbReference>
<keyword evidence="1" id="KW-0560">Oxidoreductase</keyword>
<evidence type="ECO:0000259" key="2">
    <source>
        <dbReference type="Pfam" id="PF01558"/>
    </source>
</evidence>
<dbReference type="AlphaFoldDB" id="A0A6N4DS26"/>
<dbReference type="Proteomes" id="UP000250928">
    <property type="component" value="Unassembled WGS sequence"/>
</dbReference>
<proteinExistence type="predicted"/>
<dbReference type="FunFam" id="3.40.50.970:FF:000022">
    <property type="entry name" value="2-oxoglutarate ferredoxin oxidoreductase alpha subunit"/>
    <property type="match status" value="1"/>
</dbReference>
<protein>
    <submittedName>
        <fullName evidence="4">2-oxoacid:acceptor oxidoreductase subunit alpha</fullName>
    </submittedName>
</protein>
<accession>A0A6N4DS26</accession>
<dbReference type="EMBL" id="PQCO01000220">
    <property type="protein sequence ID" value="PUE00532.1"/>
    <property type="molecule type" value="Genomic_DNA"/>
</dbReference>
<dbReference type="PANTHER" id="PTHR32154:SF20">
    <property type="entry name" value="2-OXOGLUTARATE OXIDOREDUCTASE SUBUNIT KORA"/>
    <property type="match status" value="1"/>
</dbReference>
<comment type="caution">
    <text evidence="4">The sequence shown here is derived from an EMBL/GenBank/DDBJ whole genome shotgun (WGS) entry which is preliminary data.</text>
</comment>
<feature type="domain" description="Pyruvate/ketoisovalerate oxidoreductase catalytic" evidence="2">
    <location>
        <begin position="34"/>
        <end position="218"/>
    </location>
</feature>
<dbReference type="InterPro" id="IPR019752">
    <property type="entry name" value="Pyrv/ketoisovalerate_OxRed_cat"/>
</dbReference>
<dbReference type="SUPFAM" id="SSF53323">
    <property type="entry name" value="Pyruvate-ferredoxin oxidoreductase, PFOR, domain III"/>
    <property type="match status" value="1"/>
</dbReference>
<dbReference type="InterPro" id="IPR002880">
    <property type="entry name" value="Pyrv_Fd/Flavodoxin_OxRdtase_N"/>
</dbReference>
<dbReference type="InterPro" id="IPR009014">
    <property type="entry name" value="Transketo_C/PFOR_II"/>
</dbReference>
<dbReference type="Pfam" id="PF01558">
    <property type="entry name" value="POR"/>
    <property type="match status" value="1"/>
</dbReference>
<organism evidence="4 5">
    <name type="scientific">Candidatus Sedimenticola endophacoides</name>
    <dbReference type="NCBI Taxonomy" id="2548426"/>
    <lineage>
        <taxon>Bacteria</taxon>
        <taxon>Pseudomonadati</taxon>
        <taxon>Pseudomonadota</taxon>
        <taxon>Gammaproteobacteria</taxon>
        <taxon>Chromatiales</taxon>
        <taxon>Sedimenticolaceae</taxon>
        <taxon>Sedimenticola</taxon>
    </lineage>
</organism>
<gene>
    <name evidence="4" type="ORF">C3L24_09155</name>
</gene>
<dbReference type="InterPro" id="IPR050722">
    <property type="entry name" value="Pyruvate:ferred/Flavod_OxRd"/>
</dbReference>
<dbReference type="SUPFAM" id="SSF52518">
    <property type="entry name" value="Thiamin diphosphate-binding fold (THDP-binding)"/>
    <property type="match status" value="1"/>
</dbReference>
<dbReference type="GO" id="GO:0006979">
    <property type="term" value="P:response to oxidative stress"/>
    <property type="evidence" value="ECO:0007669"/>
    <property type="project" value="TreeGrafter"/>
</dbReference>
<evidence type="ECO:0000313" key="5">
    <source>
        <dbReference type="Proteomes" id="UP000250928"/>
    </source>
</evidence>
<dbReference type="SUPFAM" id="SSF52922">
    <property type="entry name" value="TK C-terminal domain-like"/>
    <property type="match status" value="1"/>
</dbReference>
<dbReference type="Pfam" id="PF01855">
    <property type="entry name" value="POR_N"/>
    <property type="match status" value="1"/>
</dbReference>
<dbReference type="InterPro" id="IPR022367">
    <property type="entry name" value="2-oxoacid/accept_OxRdtase_asu"/>
</dbReference>
<dbReference type="PANTHER" id="PTHR32154">
    <property type="entry name" value="PYRUVATE-FLAVODOXIN OXIDOREDUCTASE-RELATED"/>
    <property type="match status" value="1"/>
</dbReference>
<dbReference type="InterPro" id="IPR029061">
    <property type="entry name" value="THDP-binding"/>
</dbReference>
<reference evidence="4 5" key="1">
    <citation type="submission" date="2018-01" db="EMBL/GenBank/DDBJ databases">
        <title>Novel co-symbiosis in the lucinid bivalve Phacoides pectinatus.</title>
        <authorList>
            <person name="Lim S.J."/>
            <person name="Davis B.G."/>
            <person name="Gill D.E."/>
            <person name="Engel A.S."/>
            <person name="Anderson L.C."/>
            <person name="Campbell B.J."/>
        </authorList>
    </citation>
    <scope>NUCLEOTIDE SEQUENCE [LARGE SCALE GENOMIC DNA]</scope>
    <source>
        <strain evidence="4">N3_P5</strain>
    </source>
</reference>
<dbReference type="Gene3D" id="3.40.920.10">
    <property type="entry name" value="Pyruvate-ferredoxin oxidoreductase, PFOR, domain III"/>
    <property type="match status" value="1"/>
</dbReference>
<dbReference type="Gene3D" id="3.40.50.920">
    <property type="match status" value="1"/>
</dbReference>
<evidence type="ECO:0000259" key="3">
    <source>
        <dbReference type="Pfam" id="PF01855"/>
    </source>
</evidence>
<dbReference type="NCBIfam" id="TIGR03710">
    <property type="entry name" value="OAFO_sf"/>
    <property type="match status" value="1"/>
</dbReference>
<evidence type="ECO:0000256" key="1">
    <source>
        <dbReference type="ARBA" id="ARBA00023002"/>
    </source>
</evidence>
<dbReference type="CDD" id="cd07034">
    <property type="entry name" value="TPP_PYR_PFOR_IOR-alpha_like"/>
    <property type="match status" value="1"/>
</dbReference>
<dbReference type="Gene3D" id="3.40.50.970">
    <property type="match status" value="1"/>
</dbReference>
<evidence type="ECO:0000313" key="4">
    <source>
        <dbReference type="EMBL" id="PUE00532.1"/>
    </source>
</evidence>